<dbReference type="GO" id="GO:0030420">
    <property type="term" value="P:establishment of competence for transformation"/>
    <property type="evidence" value="ECO:0007669"/>
    <property type="project" value="InterPro"/>
</dbReference>
<dbReference type="Proteomes" id="UP000273083">
    <property type="component" value="Unassembled WGS sequence"/>
</dbReference>
<dbReference type="Pfam" id="PF13567">
    <property type="entry name" value="DUF4131"/>
    <property type="match status" value="1"/>
</dbReference>
<dbReference type="PANTHER" id="PTHR30619:SF7">
    <property type="entry name" value="BETA-LACTAMASE DOMAIN PROTEIN"/>
    <property type="match status" value="1"/>
</dbReference>
<evidence type="ECO:0000256" key="5">
    <source>
        <dbReference type="ARBA" id="ARBA00023136"/>
    </source>
</evidence>
<dbReference type="SUPFAM" id="SSF56281">
    <property type="entry name" value="Metallo-hydrolase/oxidoreductase"/>
    <property type="match status" value="1"/>
</dbReference>
<feature type="transmembrane region" description="Helical" evidence="6">
    <location>
        <begin position="493"/>
        <end position="511"/>
    </location>
</feature>
<dbReference type="Pfam" id="PF03772">
    <property type="entry name" value="Competence"/>
    <property type="match status" value="1"/>
</dbReference>
<accession>A0A3N1XVD5</accession>
<comment type="subcellular location">
    <subcellularLocation>
        <location evidence="1">Cell membrane</location>
        <topology evidence="1">Multi-pass membrane protein</topology>
    </subcellularLocation>
</comment>
<keyword evidence="3 6" id="KW-0812">Transmembrane</keyword>
<dbReference type="PANTHER" id="PTHR30619">
    <property type="entry name" value="DNA INTERNALIZATION/COMPETENCE PROTEIN COMEC/REC2"/>
    <property type="match status" value="1"/>
</dbReference>
<keyword evidence="5 6" id="KW-0472">Membrane</keyword>
<reference evidence="8 9" key="1">
    <citation type="submission" date="2018-11" db="EMBL/GenBank/DDBJ databases">
        <title>Genomic Encyclopedia of Type Strains, Phase IV (KMG-IV): sequencing the most valuable type-strain genomes for metagenomic binning, comparative biology and taxonomic classification.</title>
        <authorList>
            <person name="Goeker M."/>
        </authorList>
    </citation>
    <scope>NUCLEOTIDE SEQUENCE [LARGE SCALE GENOMIC DNA]</scope>
    <source>
        <strain evidence="8 9">DSM 26537</strain>
    </source>
</reference>
<organism evidence="8 9">
    <name type="scientific">Mobilisporobacter senegalensis</name>
    <dbReference type="NCBI Taxonomy" id="1329262"/>
    <lineage>
        <taxon>Bacteria</taxon>
        <taxon>Bacillati</taxon>
        <taxon>Bacillota</taxon>
        <taxon>Clostridia</taxon>
        <taxon>Lachnospirales</taxon>
        <taxon>Lachnospiraceae</taxon>
        <taxon>Mobilisporobacter</taxon>
    </lineage>
</organism>
<evidence type="ECO:0000256" key="1">
    <source>
        <dbReference type="ARBA" id="ARBA00004651"/>
    </source>
</evidence>
<dbReference type="InterPro" id="IPR035681">
    <property type="entry name" value="ComA-like_MBL"/>
</dbReference>
<feature type="domain" description="Metallo-beta-lactamase" evidence="7">
    <location>
        <begin position="547"/>
        <end position="755"/>
    </location>
</feature>
<keyword evidence="4 6" id="KW-1133">Transmembrane helix</keyword>
<name>A0A3N1XVD5_9FIRM</name>
<dbReference type="InterPro" id="IPR004797">
    <property type="entry name" value="Competence_ComEC/Rec2"/>
</dbReference>
<feature type="transmembrane region" description="Helical" evidence="6">
    <location>
        <begin position="277"/>
        <end position="297"/>
    </location>
</feature>
<dbReference type="InterPro" id="IPR036866">
    <property type="entry name" value="RibonucZ/Hydroxyglut_hydro"/>
</dbReference>
<gene>
    <name evidence="8" type="ORF">EDD66_102232</name>
</gene>
<feature type="transmembrane region" description="Helical" evidence="6">
    <location>
        <begin position="518"/>
        <end position="534"/>
    </location>
</feature>
<dbReference type="Pfam" id="PF00753">
    <property type="entry name" value="Lactamase_B"/>
    <property type="match status" value="1"/>
</dbReference>
<evidence type="ECO:0000256" key="3">
    <source>
        <dbReference type="ARBA" id="ARBA00022692"/>
    </source>
</evidence>
<evidence type="ECO:0000256" key="6">
    <source>
        <dbReference type="SAM" id="Phobius"/>
    </source>
</evidence>
<feature type="transmembrane region" description="Helical" evidence="6">
    <location>
        <begin position="427"/>
        <end position="450"/>
    </location>
</feature>
<evidence type="ECO:0000313" key="8">
    <source>
        <dbReference type="EMBL" id="ROR30580.1"/>
    </source>
</evidence>
<proteinExistence type="predicted"/>
<feature type="transmembrane region" description="Helical" evidence="6">
    <location>
        <begin position="245"/>
        <end position="265"/>
    </location>
</feature>
<evidence type="ECO:0000313" key="9">
    <source>
        <dbReference type="Proteomes" id="UP000273083"/>
    </source>
</evidence>
<feature type="transmembrane region" description="Helical" evidence="6">
    <location>
        <begin position="340"/>
        <end position="362"/>
    </location>
</feature>
<keyword evidence="2" id="KW-1003">Cell membrane</keyword>
<feature type="transmembrane region" description="Helical" evidence="6">
    <location>
        <begin position="57"/>
        <end position="74"/>
    </location>
</feature>
<dbReference type="InterPro" id="IPR004477">
    <property type="entry name" value="ComEC_N"/>
</dbReference>
<dbReference type="NCBIfam" id="TIGR00360">
    <property type="entry name" value="ComEC_N-term"/>
    <property type="match status" value="1"/>
</dbReference>
<protein>
    <submittedName>
        <fullName evidence="8">Competence protein ComEC</fullName>
    </submittedName>
</protein>
<dbReference type="Gene3D" id="3.60.15.10">
    <property type="entry name" value="Ribonuclease Z/Hydroxyacylglutathione hydrolase-like"/>
    <property type="match status" value="1"/>
</dbReference>
<evidence type="ECO:0000259" key="7">
    <source>
        <dbReference type="SMART" id="SM00849"/>
    </source>
</evidence>
<dbReference type="InterPro" id="IPR025405">
    <property type="entry name" value="DUF4131"/>
</dbReference>
<dbReference type="CDD" id="cd07731">
    <property type="entry name" value="ComA-like_MBL-fold"/>
    <property type="match status" value="1"/>
</dbReference>
<feature type="transmembrane region" description="Helical" evidence="6">
    <location>
        <begin position="26"/>
        <end position="45"/>
    </location>
</feature>
<dbReference type="InterPro" id="IPR001279">
    <property type="entry name" value="Metallo-B-lactamas"/>
</dbReference>
<comment type="caution">
    <text evidence="8">The sequence shown here is derived from an EMBL/GenBank/DDBJ whole genome shotgun (WGS) entry which is preliminary data.</text>
</comment>
<feature type="transmembrane region" description="Helical" evidence="6">
    <location>
        <begin position="303"/>
        <end position="333"/>
    </location>
</feature>
<feature type="transmembrane region" description="Helical" evidence="6">
    <location>
        <begin position="400"/>
        <end position="420"/>
    </location>
</feature>
<evidence type="ECO:0000256" key="2">
    <source>
        <dbReference type="ARBA" id="ARBA00022475"/>
    </source>
</evidence>
<dbReference type="EMBL" id="RJVG01000002">
    <property type="protein sequence ID" value="ROR30580.1"/>
    <property type="molecule type" value="Genomic_DNA"/>
</dbReference>
<dbReference type="InterPro" id="IPR052159">
    <property type="entry name" value="Competence_DNA_uptake"/>
</dbReference>
<evidence type="ECO:0000256" key="4">
    <source>
        <dbReference type="ARBA" id="ARBA00022989"/>
    </source>
</evidence>
<keyword evidence="9" id="KW-1185">Reference proteome</keyword>
<dbReference type="RefSeq" id="WP_170164245.1">
    <property type="nucleotide sequence ID" value="NZ_RJVG01000002.1"/>
</dbReference>
<dbReference type="NCBIfam" id="TIGR00361">
    <property type="entry name" value="ComEC_Rec2"/>
    <property type="match status" value="1"/>
</dbReference>
<dbReference type="GO" id="GO:0005886">
    <property type="term" value="C:plasma membrane"/>
    <property type="evidence" value="ECO:0007669"/>
    <property type="project" value="UniProtKB-SubCell"/>
</dbReference>
<sequence>MIKRPFVVILLSFILGSMLTKFKAPVVFGVISTVLILIILILYILKLSNRYVNSLDQFLILLPLFLYFGFVLMSRQQVKNPMDELFADKIMGNITGTVSMIVDKGENTVIYLKNNQIKISKHSTLFLSDQLILYSKNEKQLKIGNKISVDGEIHKFKPATNYGQFDEASYYNIGGIDYKVYEKHTLIIDPKYNWLKQRLYELKLKLVRVYSSILNDKNAGIVSAMLLGEKSLLEEEIKELYQQNGITHILAISGFHVSLIGLTFYKILNQIGLNQLASTLISTFTIYCYGVLTNFSVSTNRAVVMLIVSLFANVIGRTYDLLSAISLSALLILIQNPMEIYDAGFLLSFGAVLGIGIITPLFTKFTDNIFEDVLRKYKVNDNSNIDNKHFLKFLKGVTNSIFLCISINLITLPILIYFFYELPVYSLIVNLLIIPPMSVLTYLMIIGGMAGCFHHHLGTFFIGGAHYILEAYQTMCEFFQSMPGHMLIVGKPAFIQIIIYYGILITFVFVMKRYEKKRCFLILILLFIIFIHKNEKGLTITFLDVSQGDGIFIHSDSGTTYLIDGGSSDVSKVGEYRLEPFLKASGISTIDYALVTHADSDHISGLKELLGGRNEIKVKYLVLPDTSFKDEAYEELVSLAKSNKTKVLYIEKGDIIQDGDLSMTCLHPTPDYKTTSRNGYSTVLSLEYKDFKALFVGDIEKDGEKMILEEKNPKGEKLLLDYDLLKVAHHGSKYSSHVEFLKSALPEISIISCGRNNRYGHPHPELLKRLEEAGSRIMGTYEKGAITLWTDGEKFIIKSFLDQ</sequence>
<dbReference type="SMART" id="SM00849">
    <property type="entry name" value="Lactamase_B"/>
    <property type="match status" value="1"/>
</dbReference>
<dbReference type="AlphaFoldDB" id="A0A3N1XVD5"/>